<protein>
    <submittedName>
        <fullName evidence="1">DEHA2D15004p</fullName>
    </submittedName>
</protein>
<reference evidence="1 2" key="1">
    <citation type="journal article" date="2004" name="Nature">
        <title>Genome evolution in yeasts.</title>
        <authorList>
            <consortium name="Genolevures"/>
            <person name="Dujon B."/>
            <person name="Sherman D."/>
            <person name="Fischer G."/>
            <person name="Durrens P."/>
            <person name="Casaregola S."/>
            <person name="Lafontaine I."/>
            <person name="de Montigny J."/>
            <person name="Marck C."/>
            <person name="Neuveglise C."/>
            <person name="Talla E."/>
            <person name="Goffard N."/>
            <person name="Frangeul L."/>
            <person name="Aigle M."/>
            <person name="Anthouard V."/>
            <person name="Babour A."/>
            <person name="Barbe V."/>
            <person name="Barnay S."/>
            <person name="Blanchin S."/>
            <person name="Beckerich J.M."/>
            <person name="Beyne E."/>
            <person name="Bleykasten C."/>
            <person name="Boisrame A."/>
            <person name="Boyer J."/>
            <person name="Cattolico L."/>
            <person name="Confanioleri F."/>
            <person name="de Daruvar A."/>
            <person name="Despons L."/>
            <person name="Fabre E."/>
            <person name="Fairhead C."/>
            <person name="Ferry-Dumazet H."/>
            <person name="Groppi A."/>
            <person name="Hantraye F."/>
            <person name="Hennequin C."/>
            <person name="Jauniaux N."/>
            <person name="Joyet P."/>
            <person name="Kachouri R."/>
            <person name="Kerrest A."/>
            <person name="Koszul R."/>
            <person name="Lemaire M."/>
            <person name="Lesur I."/>
            <person name="Ma L."/>
            <person name="Muller H."/>
            <person name="Nicaud J.M."/>
            <person name="Nikolski M."/>
            <person name="Oztas S."/>
            <person name="Ozier-Kalogeropoulos O."/>
            <person name="Pellenz S."/>
            <person name="Potier S."/>
            <person name="Richard G.F."/>
            <person name="Straub M.L."/>
            <person name="Suleau A."/>
            <person name="Swennene D."/>
            <person name="Tekaia F."/>
            <person name="Wesolowski-Louvel M."/>
            <person name="Westhof E."/>
            <person name="Wirth B."/>
            <person name="Zeniou-Meyer M."/>
            <person name="Zivanovic I."/>
            <person name="Bolotin-Fukuhara M."/>
            <person name="Thierry A."/>
            <person name="Bouchier C."/>
            <person name="Caudron B."/>
            <person name="Scarpelli C."/>
            <person name="Gaillardin C."/>
            <person name="Weissenbach J."/>
            <person name="Wincker P."/>
            <person name="Souciet J.L."/>
        </authorList>
    </citation>
    <scope>NUCLEOTIDE SEQUENCE [LARGE SCALE GENOMIC DNA]</scope>
    <source>
        <strain evidence="2">ATCC 36239 / CBS 767 / BCRC 21394 / JCM 1990 / NBRC 0083 / IGC 2968</strain>
    </source>
</reference>
<dbReference type="HOGENOM" id="CLU_756733_0_0_1"/>
<dbReference type="VEuPathDB" id="FungiDB:DEHA2D15004g"/>
<dbReference type="eggNOG" id="ENOG502RQ1M">
    <property type="taxonomic scope" value="Eukaryota"/>
</dbReference>
<proteinExistence type="predicted"/>
<dbReference type="InParanoid" id="Q6BRN6"/>
<evidence type="ECO:0000313" key="1">
    <source>
        <dbReference type="EMBL" id="CAG87305.2"/>
    </source>
</evidence>
<dbReference type="EMBL" id="CR382136">
    <property type="protein sequence ID" value="CAG87305.2"/>
    <property type="molecule type" value="Genomic_DNA"/>
</dbReference>
<dbReference type="OrthoDB" id="4094547at2759"/>
<evidence type="ECO:0000313" key="2">
    <source>
        <dbReference type="Proteomes" id="UP000000599"/>
    </source>
</evidence>
<name>Q6BRN6_DEBHA</name>
<sequence length="423" mass="51440">MYGPTPRLVRFGVSIPRRQLLRSKSYYLSEKWMKEPFEIGYPVSTSQVKEDSKLLRQKLFPATCLTEYDHFVQDSNHEFKLDEWNQLDSDQIYKYQKMVDDDKPQYVHPKPQYATGFELFKIESQLNRHEKKYWSMLSSRDKEGYYDSQIIEHLYNERLRIWMGYEIVAYLKRNSSKYMFNPYPLSGLYPWEIIKDKLRVKGDIYDFEKDYYDTLIKETFGRNSQRKALQIYYTDILHEIDDDNFYYAKVERMFNNLPPPKKQYYLEKERKRQEHAMKIRLRPYKHKTPYSRFLIQFSKTYEPTNEELNGLNSNASKNNMQKLATTKAAAREWKTFTEEEKKLYEDVDKISSNTRLYKEMILDWKVEMVMDYIYEMGGVYGLHSSYNWREDMHEKINGYRYLNRMYVDKLVYLHKGNLVVTRD</sequence>
<dbReference type="Proteomes" id="UP000000599">
    <property type="component" value="Chromosome D"/>
</dbReference>
<organism evidence="1 2">
    <name type="scientific">Debaryomyces hansenii (strain ATCC 36239 / CBS 767 / BCRC 21394 / JCM 1990 / NBRC 0083 / IGC 2968)</name>
    <name type="common">Yeast</name>
    <name type="synonym">Torulaspora hansenii</name>
    <dbReference type="NCBI Taxonomy" id="284592"/>
    <lineage>
        <taxon>Eukaryota</taxon>
        <taxon>Fungi</taxon>
        <taxon>Dikarya</taxon>
        <taxon>Ascomycota</taxon>
        <taxon>Saccharomycotina</taxon>
        <taxon>Pichiomycetes</taxon>
        <taxon>Debaryomycetaceae</taxon>
        <taxon>Debaryomyces</taxon>
    </lineage>
</organism>
<dbReference type="RefSeq" id="XP_459134.2">
    <property type="nucleotide sequence ID" value="XM_459134.1"/>
</dbReference>
<accession>Q6BRN6</accession>
<dbReference type="KEGG" id="dha:DEHA2D15004g"/>
<dbReference type="GeneID" id="2901656"/>
<keyword evidence="2" id="KW-1185">Reference proteome</keyword>
<dbReference type="AlphaFoldDB" id="Q6BRN6"/>
<dbReference type="OMA" id="PWEIIKD"/>
<gene>
    <name evidence="1" type="ordered locus">DEHA2D15004g</name>
</gene>